<dbReference type="RefSeq" id="XP_052945813.1">
    <property type="nucleotide sequence ID" value="XM_053086946.1"/>
</dbReference>
<dbReference type="InterPro" id="IPR036291">
    <property type="entry name" value="NAD(P)-bd_dom_sf"/>
</dbReference>
<dbReference type="GO" id="GO:0016491">
    <property type="term" value="F:oxidoreductase activity"/>
    <property type="evidence" value="ECO:0007669"/>
    <property type="project" value="UniProtKB-KW"/>
</dbReference>
<dbReference type="GeneID" id="77726147"/>
<dbReference type="EMBL" id="JAKWFO010000005">
    <property type="protein sequence ID" value="KAI9636036.1"/>
    <property type="molecule type" value="Genomic_DNA"/>
</dbReference>
<evidence type="ECO:0000313" key="6">
    <source>
        <dbReference type="Proteomes" id="UP001164286"/>
    </source>
</evidence>
<keyword evidence="6" id="KW-1185">Reference proteome</keyword>
<proteinExistence type="inferred from homology"/>
<dbReference type="PANTHER" id="PTHR47706">
    <property type="entry name" value="NMRA-LIKE FAMILY PROTEIN"/>
    <property type="match status" value="1"/>
</dbReference>
<gene>
    <name evidence="5" type="ORF">MKK02DRAFT_24886</name>
</gene>
<comment type="caution">
    <text evidence="5">The sequence shown here is derived from an EMBL/GenBank/DDBJ whole genome shotgun (WGS) entry which is preliminary data.</text>
</comment>
<comment type="similarity">
    <text evidence="1">Belongs to the NmrA-type oxidoreductase family. Isoflavone reductase subfamily.</text>
</comment>
<keyword evidence="2" id="KW-0521">NADP</keyword>
<accession>A0AA38H9M3</accession>
<dbReference type="InterPro" id="IPR051609">
    <property type="entry name" value="NmrA/Isoflavone_reductase-like"/>
</dbReference>
<dbReference type="PANTHER" id="PTHR47706:SF4">
    <property type="entry name" value="NMRA-LIKE DOMAIN-CONTAINING PROTEIN"/>
    <property type="match status" value="1"/>
</dbReference>
<dbReference type="AlphaFoldDB" id="A0AA38H9M3"/>
<dbReference type="Gene3D" id="3.40.50.720">
    <property type="entry name" value="NAD(P)-binding Rossmann-like Domain"/>
    <property type="match status" value="1"/>
</dbReference>
<dbReference type="Pfam" id="PF05368">
    <property type="entry name" value="NmrA"/>
    <property type="match status" value="1"/>
</dbReference>
<sequence length="329" mass="35984">MSVIAIAGGTGKLGRSILDALKAVGGHQVFVLAREVCQEPYPPYYQDISLRNAKEAQIGAKILAVDYTDVAALTRVLETNHIDTLISTINSYDGTGPDMMLIDAAEKSEATKRFIPSQWGIAYTKEILEIFPKGRGKMEVAARLEDSPLEWSSINIGFFADYFLNSRVPSYLQPMPLFLDISSNVAAIPGDGNTPVALTHSTDVAAFVARLVGAPAGTWSRASVVVGDKVTFNQLLHLVESAKGTKFAVSYDSVEALRKGEMTELPGHVGMYRFMPKPMLRSMFAAFGIMFASGLLDVKTDEAEESLNRRFTEMKTKSMKELVDAAWKE</sequence>
<evidence type="ECO:0000256" key="1">
    <source>
        <dbReference type="ARBA" id="ARBA00005725"/>
    </source>
</evidence>
<dbReference type="InterPro" id="IPR008030">
    <property type="entry name" value="NmrA-like"/>
</dbReference>
<protein>
    <recommendedName>
        <fullName evidence="4">NmrA-like domain-containing protein</fullName>
    </recommendedName>
</protein>
<reference evidence="5" key="1">
    <citation type="journal article" date="2022" name="G3 (Bethesda)">
        <title>High quality genome of the basidiomycete yeast Dioszegia hungarica PDD-24b-2 isolated from cloud water.</title>
        <authorList>
            <person name="Jarrige D."/>
            <person name="Haridas S."/>
            <person name="Bleykasten-Grosshans C."/>
            <person name="Joly M."/>
            <person name="Nadalig T."/>
            <person name="Sancelme M."/>
            <person name="Vuilleumier S."/>
            <person name="Grigoriev I.V."/>
            <person name="Amato P."/>
            <person name="Bringel F."/>
        </authorList>
    </citation>
    <scope>NUCLEOTIDE SEQUENCE</scope>
    <source>
        <strain evidence="5">PDD-24b-2</strain>
    </source>
</reference>
<dbReference type="Proteomes" id="UP001164286">
    <property type="component" value="Unassembled WGS sequence"/>
</dbReference>
<organism evidence="5 6">
    <name type="scientific">Dioszegia hungarica</name>
    <dbReference type="NCBI Taxonomy" id="4972"/>
    <lineage>
        <taxon>Eukaryota</taxon>
        <taxon>Fungi</taxon>
        <taxon>Dikarya</taxon>
        <taxon>Basidiomycota</taxon>
        <taxon>Agaricomycotina</taxon>
        <taxon>Tremellomycetes</taxon>
        <taxon>Tremellales</taxon>
        <taxon>Bulleribasidiaceae</taxon>
        <taxon>Dioszegia</taxon>
    </lineage>
</organism>
<evidence type="ECO:0000313" key="5">
    <source>
        <dbReference type="EMBL" id="KAI9636036.1"/>
    </source>
</evidence>
<dbReference type="Gene3D" id="3.90.25.10">
    <property type="entry name" value="UDP-galactose 4-epimerase, domain 1"/>
    <property type="match status" value="1"/>
</dbReference>
<name>A0AA38H9M3_9TREE</name>
<dbReference type="SUPFAM" id="SSF51735">
    <property type="entry name" value="NAD(P)-binding Rossmann-fold domains"/>
    <property type="match status" value="1"/>
</dbReference>
<evidence type="ECO:0000256" key="2">
    <source>
        <dbReference type="ARBA" id="ARBA00022857"/>
    </source>
</evidence>
<feature type="domain" description="NmrA-like" evidence="4">
    <location>
        <begin position="2"/>
        <end position="259"/>
    </location>
</feature>
<evidence type="ECO:0000259" key="4">
    <source>
        <dbReference type="Pfam" id="PF05368"/>
    </source>
</evidence>
<evidence type="ECO:0000256" key="3">
    <source>
        <dbReference type="ARBA" id="ARBA00023002"/>
    </source>
</evidence>
<keyword evidence="3" id="KW-0560">Oxidoreductase</keyword>